<name>A0ABV1EMU0_9FIRM</name>
<organism evidence="3 4">
    <name type="scientific">Flavonifractor hominis</name>
    <dbReference type="NCBI Taxonomy" id="3133178"/>
    <lineage>
        <taxon>Bacteria</taxon>
        <taxon>Bacillati</taxon>
        <taxon>Bacillota</taxon>
        <taxon>Clostridia</taxon>
        <taxon>Eubacteriales</taxon>
        <taxon>Oscillospiraceae</taxon>
        <taxon>Flavonifractor</taxon>
    </lineage>
</organism>
<evidence type="ECO:0000256" key="2">
    <source>
        <dbReference type="SAM" id="Phobius"/>
    </source>
</evidence>
<evidence type="ECO:0000313" key="3">
    <source>
        <dbReference type="EMBL" id="MEQ2455915.1"/>
    </source>
</evidence>
<proteinExistence type="predicted"/>
<dbReference type="EMBL" id="JBBMFT010000002">
    <property type="protein sequence ID" value="MEQ2455915.1"/>
    <property type="molecule type" value="Genomic_DNA"/>
</dbReference>
<feature type="transmembrane region" description="Helical" evidence="2">
    <location>
        <begin position="29"/>
        <end position="50"/>
    </location>
</feature>
<dbReference type="Proteomes" id="UP001440599">
    <property type="component" value="Unassembled WGS sequence"/>
</dbReference>
<keyword evidence="4" id="KW-1185">Reference proteome</keyword>
<reference evidence="3 4" key="1">
    <citation type="submission" date="2024-03" db="EMBL/GenBank/DDBJ databases">
        <title>Human intestinal bacterial collection.</title>
        <authorList>
            <person name="Pauvert C."/>
            <person name="Hitch T.C.A."/>
            <person name="Clavel T."/>
        </authorList>
    </citation>
    <scope>NUCLEOTIDE SEQUENCE [LARGE SCALE GENOMIC DNA]</scope>
    <source>
        <strain evidence="3 4">CLA-AP-H34</strain>
    </source>
</reference>
<accession>A0ABV1EMU0</accession>
<keyword evidence="2" id="KW-1133">Transmembrane helix</keyword>
<dbReference type="PANTHER" id="PTHR34351:SF1">
    <property type="entry name" value="SLR1927 PROTEIN"/>
    <property type="match status" value="1"/>
</dbReference>
<dbReference type="RefSeq" id="WP_349139512.1">
    <property type="nucleotide sequence ID" value="NZ_JBBMFT010000002.1"/>
</dbReference>
<gene>
    <name evidence="3" type="ORF">WMO45_05215</name>
</gene>
<keyword evidence="2" id="KW-0812">Transmembrane</keyword>
<sequence length="335" mass="36723">MLHRRIIYLEVLAAAVLFQIFFEHYFATFLLVLLVLFPLLSLLLSLPVLLRCSLRLTPQDPAVPRGAGAGFLTVLDNPSRLPLARLKFRLVWENQLTGERGRQLQTISGASEGARLTQSVPTDHCGRVVGRIQQARACDLLGLFALPVRTRGASAVLVLPIPLEEDRPPETCGGQGGTVLRPRPGGGPGEDYDLRDYRAGDPLRSVHWKLSSKRDELVVRETLEPRQAPLVLTFDHFGPPGQVERALDRLYGLSRQLLQRERPHHIQWADPVSGVVEDCAVESERALMTCLERICSTPAPVQGRSILDGVLRLPGGAGRPQHLHVTATGVEGGGG</sequence>
<comment type="caution">
    <text evidence="3">The sequence shown here is derived from an EMBL/GenBank/DDBJ whole genome shotgun (WGS) entry which is preliminary data.</text>
</comment>
<evidence type="ECO:0000256" key="1">
    <source>
        <dbReference type="SAM" id="MobiDB-lite"/>
    </source>
</evidence>
<evidence type="ECO:0000313" key="4">
    <source>
        <dbReference type="Proteomes" id="UP001440599"/>
    </source>
</evidence>
<feature type="transmembrane region" description="Helical" evidence="2">
    <location>
        <begin position="6"/>
        <end position="22"/>
    </location>
</feature>
<protein>
    <submittedName>
        <fullName evidence="3">DUF58 domain-containing protein</fullName>
    </submittedName>
</protein>
<keyword evidence="2" id="KW-0472">Membrane</keyword>
<feature type="region of interest" description="Disordered" evidence="1">
    <location>
        <begin position="167"/>
        <end position="188"/>
    </location>
</feature>
<dbReference type="PANTHER" id="PTHR34351">
    <property type="entry name" value="SLR1927 PROTEIN-RELATED"/>
    <property type="match status" value="1"/>
</dbReference>